<evidence type="ECO:0000256" key="1">
    <source>
        <dbReference type="SAM" id="MobiDB-lite"/>
    </source>
</evidence>
<dbReference type="Proteomes" id="UP000250235">
    <property type="component" value="Unassembled WGS sequence"/>
</dbReference>
<dbReference type="PANTHER" id="PTHR33623">
    <property type="entry name" value="OS04G0572500 PROTEIN"/>
    <property type="match status" value="1"/>
</dbReference>
<evidence type="ECO:0000313" key="3">
    <source>
        <dbReference type="Proteomes" id="UP000250235"/>
    </source>
</evidence>
<feature type="region of interest" description="Disordered" evidence="1">
    <location>
        <begin position="227"/>
        <end position="313"/>
    </location>
</feature>
<dbReference type="GO" id="GO:0008168">
    <property type="term" value="F:methyltransferase activity"/>
    <property type="evidence" value="ECO:0007669"/>
    <property type="project" value="UniProtKB-KW"/>
</dbReference>
<keyword evidence="2" id="KW-0808">Transferase</keyword>
<keyword evidence="3" id="KW-1185">Reference proteome</keyword>
<dbReference type="AlphaFoldDB" id="A0A2Z7A198"/>
<evidence type="ECO:0000313" key="2">
    <source>
        <dbReference type="EMBL" id="KZV14913.1"/>
    </source>
</evidence>
<organism evidence="2 3">
    <name type="scientific">Dorcoceras hygrometricum</name>
    <dbReference type="NCBI Taxonomy" id="472368"/>
    <lineage>
        <taxon>Eukaryota</taxon>
        <taxon>Viridiplantae</taxon>
        <taxon>Streptophyta</taxon>
        <taxon>Embryophyta</taxon>
        <taxon>Tracheophyta</taxon>
        <taxon>Spermatophyta</taxon>
        <taxon>Magnoliopsida</taxon>
        <taxon>eudicotyledons</taxon>
        <taxon>Gunneridae</taxon>
        <taxon>Pentapetalae</taxon>
        <taxon>asterids</taxon>
        <taxon>lamiids</taxon>
        <taxon>Lamiales</taxon>
        <taxon>Gesneriaceae</taxon>
        <taxon>Didymocarpoideae</taxon>
        <taxon>Trichosporeae</taxon>
        <taxon>Loxocarpinae</taxon>
        <taxon>Dorcoceras</taxon>
    </lineage>
</organism>
<feature type="region of interest" description="Disordered" evidence="1">
    <location>
        <begin position="146"/>
        <end position="173"/>
    </location>
</feature>
<dbReference type="EMBL" id="KV020165">
    <property type="protein sequence ID" value="KZV14913.1"/>
    <property type="molecule type" value="Genomic_DNA"/>
</dbReference>
<name>A0A2Z7A198_9LAMI</name>
<dbReference type="OrthoDB" id="1918879at2759"/>
<gene>
    <name evidence="2" type="ORF">F511_38021</name>
</gene>
<dbReference type="PANTHER" id="PTHR33623:SF5">
    <property type="entry name" value="HISTONE-LYSINE N-METHYLTRANSFERASE SETD1B-LIKE PROTEIN"/>
    <property type="match status" value="1"/>
</dbReference>
<feature type="compositionally biased region" description="Acidic residues" evidence="1">
    <location>
        <begin position="289"/>
        <end position="309"/>
    </location>
</feature>
<sequence>MAAHNKQLLHELLKENQEPFRLKNYIAERRSQLKNPVKKTVLQIKRQKTMETVPTCLTKPASLCKHACFIPSQNSPDVRRSPFPSPLKSPCKSPRGGATVFLHVPSRTAAMLVEAAMRIQKQQPSKTNKAGFGLFGSFLKRLKDRSKNRKPAIGNNETQIPTTRRQESEGKVEENVRISCSCDNRAAELEASTSSCIYRSLEEMVDKDFISEDMLFPDSPFRFSLRRSPSCSGSAAGRTPEFCSPAASPRLPVTQEKENHKSKSPKAKNGEEDDEDKEHCSPVSILDPPFEDDDGHETEGGEGEDDYDLDGSYANVERTKQQLLYRLRRFEKLAGLDPVELERKMLESSDEETVTEAEEDDSLPSHDTLFMSIDLKKLVAEPPEVRGKGQRADFVVFGRIFNRLGSWKEFEFDRIGRMIDMDFKMDVDGWNGFPELVEEIAAEFELELFGMFVEELCEELLCT</sequence>
<feature type="compositionally biased region" description="Basic and acidic residues" evidence="1">
    <location>
        <begin position="164"/>
        <end position="173"/>
    </location>
</feature>
<protein>
    <submittedName>
        <fullName evidence="2">Histone-lysine N-methyltransferase SETD1B-like</fullName>
    </submittedName>
</protein>
<reference evidence="2 3" key="1">
    <citation type="journal article" date="2015" name="Proc. Natl. Acad. Sci. U.S.A.">
        <title>The resurrection genome of Boea hygrometrica: A blueprint for survival of dehydration.</title>
        <authorList>
            <person name="Xiao L."/>
            <person name="Yang G."/>
            <person name="Zhang L."/>
            <person name="Yang X."/>
            <person name="Zhao S."/>
            <person name="Ji Z."/>
            <person name="Zhou Q."/>
            <person name="Hu M."/>
            <person name="Wang Y."/>
            <person name="Chen M."/>
            <person name="Xu Y."/>
            <person name="Jin H."/>
            <person name="Xiao X."/>
            <person name="Hu G."/>
            <person name="Bao F."/>
            <person name="Hu Y."/>
            <person name="Wan P."/>
            <person name="Li L."/>
            <person name="Deng X."/>
            <person name="Kuang T."/>
            <person name="Xiang C."/>
            <person name="Zhu J.K."/>
            <person name="Oliver M.J."/>
            <person name="He Y."/>
        </authorList>
    </citation>
    <scope>NUCLEOTIDE SEQUENCE [LARGE SCALE GENOMIC DNA]</scope>
    <source>
        <strain evidence="3">cv. XS01</strain>
    </source>
</reference>
<accession>A0A2Z7A198</accession>
<dbReference type="GO" id="GO:0032259">
    <property type="term" value="P:methylation"/>
    <property type="evidence" value="ECO:0007669"/>
    <property type="project" value="UniProtKB-KW"/>
</dbReference>
<keyword evidence="2" id="KW-0489">Methyltransferase</keyword>
<proteinExistence type="predicted"/>